<feature type="transmembrane region" description="Helical" evidence="5">
    <location>
        <begin position="54"/>
        <end position="72"/>
    </location>
</feature>
<evidence type="ECO:0000256" key="3">
    <source>
        <dbReference type="ARBA" id="ARBA00022989"/>
    </source>
</evidence>
<dbReference type="GO" id="GO:0016874">
    <property type="term" value="F:ligase activity"/>
    <property type="evidence" value="ECO:0007669"/>
    <property type="project" value="UniProtKB-KW"/>
</dbReference>
<proteinExistence type="predicted"/>
<dbReference type="Pfam" id="PF04932">
    <property type="entry name" value="Wzy_C"/>
    <property type="match status" value="1"/>
</dbReference>
<evidence type="ECO:0000256" key="4">
    <source>
        <dbReference type="ARBA" id="ARBA00023136"/>
    </source>
</evidence>
<dbReference type="PANTHER" id="PTHR37422:SF13">
    <property type="entry name" value="LIPOPOLYSACCHARIDE BIOSYNTHESIS PROTEIN PA4999-RELATED"/>
    <property type="match status" value="1"/>
</dbReference>
<keyword evidence="4 5" id="KW-0472">Membrane</keyword>
<accession>A0A1M7ME39</accession>
<dbReference type="STRING" id="178356.SAMN05216269_10875"/>
<evidence type="ECO:0000259" key="6">
    <source>
        <dbReference type="Pfam" id="PF04932"/>
    </source>
</evidence>
<keyword evidence="7" id="KW-0436">Ligase</keyword>
<evidence type="ECO:0000313" key="8">
    <source>
        <dbReference type="Proteomes" id="UP000184092"/>
    </source>
</evidence>
<keyword evidence="2 5" id="KW-0812">Transmembrane</keyword>
<feature type="domain" description="O-antigen ligase-related" evidence="6">
    <location>
        <begin position="186"/>
        <end position="336"/>
    </location>
</feature>
<dbReference type="Proteomes" id="UP000184092">
    <property type="component" value="Unassembled WGS sequence"/>
</dbReference>
<feature type="transmembrane region" description="Helical" evidence="5">
    <location>
        <begin position="113"/>
        <end position="134"/>
    </location>
</feature>
<dbReference type="OrthoDB" id="1631746at2"/>
<dbReference type="PANTHER" id="PTHR37422">
    <property type="entry name" value="TEICHURONIC ACID BIOSYNTHESIS PROTEIN TUAE"/>
    <property type="match status" value="1"/>
</dbReference>
<organism evidence="7 8">
    <name type="scientific">Flavobacterium xinjiangense</name>
    <dbReference type="NCBI Taxonomy" id="178356"/>
    <lineage>
        <taxon>Bacteria</taxon>
        <taxon>Pseudomonadati</taxon>
        <taxon>Bacteroidota</taxon>
        <taxon>Flavobacteriia</taxon>
        <taxon>Flavobacteriales</taxon>
        <taxon>Flavobacteriaceae</taxon>
        <taxon>Flavobacterium</taxon>
    </lineage>
</organism>
<comment type="subcellular location">
    <subcellularLocation>
        <location evidence="1">Membrane</location>
        <topology evidence="1">Multi-pass membrane protein</topology>
    </subcellularLocation>
</comment>
<feature type="transmembrane region" description="Helical" evidence="5">
    <location>
        <begin position="184"/>
        <end position="217"/>
    </location>
</feature>
<evidence type="ECO:0000313" key="7">
    <source>
        <dbReference type="EMBL" id="SHM88610.1"/>
    </source>
</evidence>
<feature type="transmembrane region" description="Helical" evidence="5">
    <location>
        <begin position="352"/>
        <end position="368"/>
    </location>
</feature>
<evidence type="ECO:0000256" key="2">
    <source>
        <dbReference type="ARBA" id="ARBA00022692"/>
    </source>
</evidence>
<keyword evidence="8" id="KW-1185">Reference proteome</keyword>
<evidence type="ECO:0000256" key="5">
    <source>
        <dbReference type="SAM" id="Phobius"/>
    </source>
</evidence>
<dbReference type="GO" id="GO:0016020">
    <property type="term" value="C:membrane"/>
    <property type="evidence" value="ECO:0007669"/>
    <property type="project" value="UniProtKB-SubCell"/>
</dbReference>
<feature type="transmembrane region" description="Helical" evidence="5">
    <location>
        <begin position="223"/>
        <end position="242"/>
    </location>
</feature>
<feature type="transmembrane region" description="Helical" evidence="5">
    <location>
        <begin position="154"/>
        <end position="177"/>
    </location>
</feature>
<evidence type="ECO:0000256" key="1">
    <source>
        <dbReference type="ARBA" id="ARBA00004141"/>
    </source>
</evidence>
<reference evidence="8" key="1">
    <citation type="submission" date="2016-11" db="EMBL/GenBank/DDBJ databases">
        <authorList>
            <person name="Varghese N."/>
            <person name="Submissions S."/>
        </authorList>
    </citation>
    <scope>NUCLEOTIDE SEQUENCE [LARGE SCALE GENOMIC DNA]</scope>
    <source>
        <strain evidence="8">CGMCC 1.2749</strain>
    </source>
</reference>
<dbReference type="AlphaFoldDB" id="A0A1M7ME39"/>
<name>A0A1M7ME39_9FLAO</name>
<gene>
    <name evidence="7" type="ORF">SAMN05216269_10875</name>
</gene>
<dbReference type="InterPro" id="IPR007016">
    <property type="entry name" value="O-antigen_ligase-rel_domated"/>
</dbReference>
<feature type="transmembrane region" description="Helical" evidence="5">
    <location>
        <begin position="375"/>
        <end position="392"/>
    </location>
</feature>
<sequence>MSQMKKESTFLNSILYAIAFFILLPNSIKELPFVALGLFSIIVFIKERQIDTKAFIILALFFVVNLISLLYSKDLPYGLKRIEGFLPLLYLAFSYCVFSKMELRFDRKFVEKWILIFNGSNFVFLIIVGFYFYYQSIPISYNSIRTVFDEIPMINMHPIYLSITSVLGLMSCIYIFTKNQKMVAFLIIVNVVLLYLTGARSTFIGFFIIFFMVLFFGRLSLKIKFMLGIISCLIIYVLFGFNSDFKKRFREMIIPVSYAVVNPNNSTSIRFAVWDCALQKIKSSNHLIGNGVGDVPSILQECYDTQYPELGKYYNSHNQYFSIILGTGLIGLFSFMLFFVSLFSCALKNKNKFLLVLILFYLYIFNFENVLERKYGVLLMLFFLFFVFNIFTKPANKPVEIV</sequence>
<keyword evidence="3 5" id="KW-1133">Transmembrane helix</keyword>
<dbReference type="EMBL" id="FRCL01000008">
    <property type="protein sequence ID" value="SHM88610.1"/>
    <property type="molecule type" value="Genomic_DNA"/>
</dbReference>
<feature type="transmembrane region" description="Helical" evidence="5">
    <location>
        <begin position="320"/>
        <end position="340"/>
    </location>
</feature>
<feature type="transmembrane region" description="Helical" evidence="5">
    <location>
        <begin position="84"/>
        <end position="101"/>
    </location>
</feature>
<feature type="transmembrane region" description="Helical" evidence="5">
    <location>
        <begin position="31"/>
        <end position="47"/>
    </location>
</feature>
<protein>
    <submittedName>
        <fullName evidence="7">O-antigen ligase</fullName>
    </submittedName>
</protein>
<dbReference type="InterPro" id="IPR051533">
    <property type="entry name" value="WaaL-like"/>
</dbReference>